<evidence type="ECO:0000256" key="3">
    <source>
        <dbReference type="SAM" id="Phobius"/>
    </source>
</evidence>
<dbReference type="GO" id="GO:0070555">
    <property type="term" value="P:response to interleukin-1"/>
    <property type="evidence" value="ECO:0007669"/>
    <property type="project" value="TreeGrafter"/>
</dbReference>
<dbReference type="EMBL" id="JAPFRF010000003">
    <property type="protein sequence ID" value="KAJ7338458.1"/>
    <property type="molecule type" value="Genomic_DNA"/>
</dbReference>
<dbReference type="InterPro" id="IPR053075">
    <property type="entry name" value="TNFRSF11A"/>
</dbReference>
<dbReference type="PROSITE" id="PS50050">
    <property type="entry name" value="TNFR_NGFR_2"/>
    <property type="match status" value="1"/>
</dbReference>
<dbReference type="Pfam" id="PF00020">
    <property type="entry name" value="TNFR_c6"/>
    <property type="match status" value="1"/>
</dbReference>
<sequence length="1053" mass="115687">MILTGCVAFARHVGPTRVEAELLPQCWEQINHKYPERRLLVAESCGALAPYLPKEIRSSLVLSMLQQMLMEDKADLVREAVIKSLGIIMGYIDDPDKYQQGFELLLSALADPSERVVGATHQVFLPAYAAWTTELGNLQSHLIPTLLNKIEKLLREGEHGLDEHKLHMFLSALQSLIPSLFALVLQNAPFTNKARLQGEVPQIEVTRFPRPVSPLQDVATIIGSREQLAVLLHLYDYQLEHEGTTGWDTLLWVVNQLLPQLIEIVGKINVISTACVHEFSRFFWRLCRTFGKVFTNTKVKPQFQEILRLSEENIDAAAGNGVLTKATVPIYATGVLTCYIQEEDRKLLVGFLEDVMTMLSLSHAPLDSLKASFVELGANPAYHELLLTVLWYGVVHTSALVRCTAARMFEISLQVTPPCQSDQHYEHAGRCCTKCEPGKYMFAKCTSTSETVCQPCGPNEYMDIWNEEEKCLLHKICDHGRALIEMNPGNSTFQRQCACTAGYHWNEDCDCCRRNTKCPPGFGVKYPVQQNKDTLCVPCSRGYFSNVSSATEACKTWTNCTALGTEEKSPGSNRSDAVCKQPLTPRSQDETSMLFYTLIAPLFFVALVGIVVLAVYYHNKGKTLKADLQYWAQEICRQIKGTKDSPGDAFVNSNVGCPTGHLFQEGTYLLDPDKYSFSEDTCCPHGHMSGTADPHATHCGPGEVLSVLPLVSKEDPFRQVPMEDEYAYRTPHSPQHLSLLRQPERKPVSPFSEPVEVGENDSLSQCFTGTESLVELTSCSCPDASYGIDLNHVCSHQCLQDSCHLPAFSNARNGEPQDLGASLLMPGEAHNCTACQGPCRESPGKPSNATDSFNDGGPPPLGTCGLDSSLVDQTSSAENTSARNGPCDGNGTKHQNTKRMPESNSSTSGSPAASGNVTGNGNSTFISSGQVMNFKGEIIVVYVSQNSQEGSMSPGSSDESLGSPVQEENLSRCETFVGNTPPHKEKCAEMNSLHSMADNEPPSTVGGFTRTFGPIIQEEHRKGQQDSQHLYNEASQPVQEEGKPGQSLKQALH</sequence>
<dbReference type="SUPFAM" id="SSF57586">
    <property type="entry name" value="TNF receptor-like"/>
    <property type="match status" value="2"/>
</dbReference>
<dbReference type="PROSITE" id="PS00652">
    <property type="entry name" value="TNFR_NGFR_1"/>
    <property type="match status" value="1"/>
</dbReference>
<evidence type="ECO:0000313" key="6">
    <source>
        <dbReference type="Proteomes" id="UP001142489"/>
    </source>
</evidence>
<dbReference type="GO" id="GO:0005031">
    <property type="term" value="F:tumor necrosis factor receptor activity"/>
    <property type="evidence" value="ECO:0007669"/>
    <property type="project" value="TreeGrafter"/>
</dbReference>
<dbReference type="OrthoDB" id="9889060at2759"/>
<dbReference type="PANTHER" id="PTHR47134:SF1">
    <property type="entry name" value="TUMOR NECROSIS FACTOR RECEPTOR SUPERFAMILY MEMBER 11A"/>
    <property type="match status" value="1"/>
</dbReference>
<keyword evidence="3" id="KW-1133">Transmembrane helix</keyword>
<dbReference type="PRINTS" id="PR01974">
    <property type="entry name" value="TNFACTORR11A"/>
</dbReference>
<dbReference type="InterPro" id="IPR001368">
    <property type="entry name" value="TNFR/NGFR_Cys_rich_reg"/>
</dbReference>
<feature type="transmembrane region" description="Helical" evidence="3">
    <location>
        <begin position="593"/>
        <end position="617"/>
    </location>
</feature>
<dbReference type="Gene3D" id="2.10.50.10">
    <property type="entry name" value="Tumor Necrosis Factor Receptor, subunit A, domain 2"/>
    <property type="match status" value="2"/>
</dbReference>
<dbReference type="Pfam" id="PF18278">
    <property type="entry name" value="RANK_CRD_2"/>
    <property type="match status" value="1"/>
</dbReference>
<dbReference type="PANTHER" id="PTHR47134">
    <property type="entry name" value="TUMOR NECROSIS FACTOR RECEPTOR SUPERFAMILY MEMBER 11A"/>
    <property type="match status" value="1"/>
</dbReference>
<feature type="disulfide bond" evidence="1">
    <location>
        <begin position="432"/>
        <end position="445"/>
    </location>
</feature>
<feature type="region of interest" description="Disordered" evidence="2">
    <location>
        <begin position="843"/>
        <end position="921"/>
    </location>
</feature>
<dbReference type="Gene3D" id="1.25.10.10">
    <property type="entry name" value="Leucine-rich Repeat Variant"/>
    <property type="match status" value="1"/>
</dbReference>
<dbReference type="InterPro" id="IPR041648">
    <property type="entry name" value="RANK_CRD_2"/>
</dbReference>
<proteinExistence type="predicted"/>
<feature type="domain" description="TNFR-Cys" evidence="4">
    <location>
        <begin position="418"/>
        <end position="453"/>
    </location>
</feature>
<feature type="compositionally biased region" description="Polar residues" evidence="2">
    <location>
        <begin position="870"/>
        <end position="883"/>
    </location>
</feature>
<comment type="caution">
    <text evidence="5">The sequence shown here is derived from an EMBL/GenBank/DDBJ whole genome shotgun (WGS) entry which is preliminary data.</text>
</comment>
<protein>
    <recommendedName>
        <fullName evidence="4">TNFR-Cys domain-containing protein</fullName>
    </recommendedName>
</protein>
<feature type="disulfide bond" evidence="1">
    <location>
        <begin position="435"/>
        <end position="453"/>
    </location>
</feature>
<dbReference type="CDD" id="cd13411">
    <property type="entry name" value="TNFRSF11A"/>
    <property type="match status" value="1"/>
</dbReference>
<dbReference type="GO" id="GO:0072674">
    <property type="term" value="P:multinuclear osteoclast differentiation"/>
    <property type="evidence" value="ECO:0007669"/>
    <property type="project" value="TreeGrafter"/>
</dbReference>
<dbReference type="InterPro" id="IPR011989">
    <property type="entry name" value="ARM-like"/>
</dbReference>
<gene>
    <name evidence="5" type="ORF">JRQ81_012326</name>
</gene>
<dbReference type="Proteomes" id="UP001142489">
    <property type="component" value="Unassembled WGS sequence"/>
</dbReference>
<keyword evidence="6" id="KW-1185">Reference proteome</keyword>
<dbReference type="GO" id="GO:0009897">
    <property type="term" value="C:external side of plasma membrane"/>
    <property type="evidence" value="ECO:0007669"/>
    <property type="project" value="TreeGrafter"/>
</dbReference>
<evidence type="ECO:0000313" key="5">
    <source>
        <dbReference type="EMBL" id="KAJ7338458.1"/>
    </source>
</evidence>
<feature type="compositionally biased region" description="Low complexity" evidence="2">
    <location>
        <begin position="903"/>
        <end position="916"/>
    </location>
</feature>
<evidence type="ECO:0000256" key="2">
    <source>
        <dbReference type="SAM" id="MobiDB-lite"/>
    </source>
</evidence>
<feature type="compositionally biased region" description="Polar residues" evidence="2">
    <location>
        <begin position="1025"/>
        <end position="1038"/>
    </location>
</feature>
<dbReference type="SMART" id="SM00208">
    <property type="entry name" value="TNFR"/>
    <property type="match status" value="4"/>
</dbReference>
<organism evidence="5 6">
    <name type="scientific">Phrynocephalus forsythii</name>
    <dbReference type="NCBI Taxonomy" id="171643"/>
    <lineage>
        <taxon>Eukaryota</taxon>
        <taxon>Metazoa</taxon>
        <taxon>Chordata</taxon>
        <taxon>Craniata</taxon>
        <taxon>Vertebrata</taxon>
        <taxon>Euteleostomi</taxon>
        <taxon>Lepidosauria</taxon>
        <taxon>Squamata</taxon>
        <taxon>Bifurcata</taxon>
        <taxon>Unidentata</taxon>
        <taxon>Episquamata</taxon>
        <taxon>Toxicofera</taxon>
        <taxon>Iguania</taxon>
        <taxon>Acrodonta</taxon>
        <taxon>Agamidae</taxon>
        <taxon>Agaminae</taxon>
        <taxon>Phrynocephalus</taxon>
    </lineage>
</organism>
<feature type="repeat" description="TNFR-Cys" evidence="1">
    <location>
        <begin position="418"/>
        <end position="453"/>
    </location>
</feature>
<name>A0A9Q0Y1M7_9SAUR</name>
<dbReference type="InterPro" id="IPR022361">
    <property type="entry name" value="TNFR_11A"/>
</dbReference>
<keyword evidence="1" id="KW-1015">Disulfide bond</keyword>
<dbReference type="AlphaFoldDB" id="A0A9Q0Y1M7"/>
<feature type="region of interest" description="Disordered" evidence="2">
    <location>
        <begin position="1020"/>
        <end position="1053"/>
    </location>
</feature>
<dbReference type="GO" id="GO:0001503">
    <property type="term" value="P:ossification"/>
    <property type="evidence" value="ECO:0007669"/>
    <property type="project" value="TreeGrafter"/>
</dbReference>
<dbReference type="InterPro" id="IPR034040">
    <property type="entry name" value="TNFRSF11A_N"/>
</dbReference>
<evidence type="ECO:0000256" key="1">
    <source>
        <dbReference type="PROSITE-ProRule" id="PRU00206"/>
    </source>
</evidence>
<keyword evidence="3" id="KW-0472">Membrane</keyword>
<dbReference type="GO" id="GO:0019955">
    <property type="term" value="F:cytokine binding"/>
    <property type="evidence" value="ECO:0007669"/>
    <property type="project" value="TreeGrafter"/>
</dbReference>
<dbReference type="InterPro" id="IPR016024">
    <property type="entry name" value="ARM-type_fold"/>
</dbReference>
<comment type="caution">
    <text evidence="1">Lacks conserved residue(s) required for the propagation of feature annotation.</text>
</comment>
<evidence type="ECO:0000259" key="4">
    <source>
        <dbReference type="PROSITE" id="PS50050"/>
    </source>
</evidence>
<keyword evidence="3" id="KW-0812">Transmembrane</keyword>
<reference evidence="5" key="1">
    <citation type="journal article" date="2023" name="DNA Res.">
        <title>Chromosome-level genome assembly of Phrynocephalus forsythii using third-generation DNA sequencing and Hi-C analysis.</title>
        <authorList>
            <person name="Qi Y."/>
            <person name="Zhao W."/>
            <person name="Zhao Y."/>
            <person name="Niu C."/>
            <person name="Cao S."/>
            <person name="Zhang Y."/>
        </authorList>
    </citation>
    <scope>NUCLEOTIDE SEQUENCE</scope>
    <source>
        <tissue evidence="5">Muscle</tissue>
    </source>
</reference>
<accession>A0A9Q0Y1M7</accession>
<dbReference type="GO" id="GO:0045780">
    <property type="term" value="P:positive regulation of bone resorption"/>
    <property type="evidence" value="ECO:0007669"/>
    <property type="project" value="TreeGrafter"/>
</dbReference>
<dbReference type="SUPFAM" id="SSF48371">
    <property type="entry name" value="ARM repeat"/>
    <property type="match status" value="1"/>
</dbReference>